<dbReference type="Proteomes" id="UP001250181">
    <property type="component" value="Unassembled WGS sequence"/>
</dbReference>
<name>A0ABU3QP09_9ACTN</name>
<dbReference type="Gene3D" id="3.30.559.30">
    <property type="entry name" value="Nonribosomal peptide synthetase, condensation domain"/>
    <property type="match status" value="1"/>
</dbReference>
<keyword evidence="8" id="KW-0808">Transferase</keyword>
<dbReference type="Gene3D" id="1.10.1200.10">
    <property type="entry name" value="ACP-like"/>
    <property type="match status" value="1"/>
</dbReference>
<reference evidence="8 9" key="1">
    <citation type="submission" date="2023-09" db="EMBL/GenBank/DDBJ databases">
        <title>Streptomyces sp. nov.: A antagonism against Alternaria gaisen Producing Streptochlin, Isolated from Tamarix root soil.</title>
        <authorList>
            <person name="Chen Y."/>
        </authorList>
    </citation>
    <scope>NUCLEOTIDE SEQUENCE [LARGE SCALE GENOMIC DNA]</scope>
    <source>
        <strain evidence="8 9">TRM76323</strain>
    </source>
</reference>
<evidence type="ECO:0000256" key="2">
    <source>
        <dbReference type="ARBA" id="ARBA00001957"/>
    </source>
</evidence>
<dbReference type="PROSITE" id="PS50075">
    <property type="entry name" value="CARRIER"/>
    <property type="match status" value="1"/>
</dbReference>
<dbReference type="InterPro" id="IPR015421">
    <property type="entry name" value="PyrdxlP-dep_Trfase_major"/>
</dbReference>
<evidence type="ECO:0000256" key="1">
    <source>
        <dbReference type="ARBA" id="ARBA00001933"/>
    </source>
</evidence>
<dbReference type="Pfam" id="PF00550">
    <property type="entry name" value="PP-binding"/>
    <property type="match status" value="1"/>
</dbReference>
<dbReference type="PANTHER" id="PTHR43713:SF3">
    <property type="entry name" value="GLUTAMATE-1-SEMIALDEHYDE 2,1-AMINOMUTASE 1, CHLOROPLASTIC-RELATED"/>
    <property type="match status" value="1"/>
</dbReference>
<keyword evidence="5" id="KW-0663">Pyridoxal phosphate</keyword>
<comment type="cofactor">
    <cofactor evidence="1">
        <name>pyridoxal 5'-phosphate</name>
        <dbReference type="ChEBI" id="CHEBI:597326"/>
    </cofactor>
</comment>
<dbReference type="PANTHER" id="PTHR43713">
    <property type="entry name" value="GLUTAMATE-1-SEMIALDEHYDE 2,1-AMINOMUTASE"/>
    <property type="match status" value="1"/>
</dbReference>
<dbReference type="Pfam" id="PF00668">
    <property type="entry name" value="Condensation"/>
    <property type="match status" value="1"/>
</dbReference>
<dbReference type="PROSITE" id="PS00012">
    <property type="entry name" value="PHOSPHOPANTETHEINE"/>
    <property type="match status" value="1"/>
</dbReference>
<dbReference type="Pfam" id="PF00202">
    <property type="entry name" value="Aminotran_3"/>
    <property type="match status" value="1"/>
</dbReference>
<dbReference type="SUPFAM" id="SSF47336">
    <property type="entry name" value="ACP-like"/>
    <property type="match status" value="1"/>
</dbReference>
<evidence type="ECO:0000313" key="9">
    <source>
        <dbReference type="Proteomes" id="UP001250181"/>
    </source>
</evidence>
<dbReference type="Gene3D" id="3.90.1150.10">
    <property type="entry name" value="Aspartate Aminotransferase, domain 1"/>
    <property type="match status" value="1"/>
</dbReference>
<dbReference type="InterPro" id="IPR001242">
    <property type="entry name" value="Condensation_dom"/>
</dbReference>
<dbReference type="InterPro" id="IPR005814">
    <property type="entry name" value="Aminotrans_3"/>
</dbReference>
<dbReference type="InterPro" id="IPR015424">
    <property type="entry name" value="PyrdxlP-dep_Trfase"/>
</dbReference>
<keyword evidence="3" id="KW-0596">Phosphopantetheine</keyword>
<dbReference type="SMART" id="SM00823">
    <property type="entry name" value="PKS_PP"/>
    <property type="match status" value="1"/>
</dbReference>
<dbReference type="InterPro" id="IPR009081">
    <property type="entry name" value="PP-bd_ACP"/>
</dbReference>
<dbReference type="SUPFAM" id="SSF53383">
    <property type="entry name" value="PLP-dependent transferases"/>
    <property type="match status" value="1"/>
</dbReference>
<feature type="domain" description="Carrier" evidence="7">
    <location>
        <begin position="10"/>
        <end position="88"/>
    </location>
</feature>
<dbReference type="GO" id="GO:0008483">
    <property type="term" value="F:transaminase activity"/>
    <property type="evidence" value="ECO:0007669"/>
    <property type="project" value="UniProtKB-KW"/>
</dbReference>
<protein>
    <submittedName>
        <fullName evidence="8">Aminotransferase class III-fold pyridoxal phosphate-dependent enzyme</fullName>
    </submittedName>
</protein>
<evidence type="ECO:0000256" key="3">
    <source>
        <dbReference type="ARBA" id="ARBA00022450"/>
    </source>
</evidence>
<comment type="cofactor">
    <cofactor evidence="2">
        <name>pantetheine 4'-phosphate</name>
        <dbReference type="ChEBI" id="CHEBI:47942"/>
    </cofactor>
</comment>
<dbReference type="SUPFAM" id="SSF52777">
    <property type="entry name" value="CoA-dependent acyltransferases"/>
    <property type="match status" value="2"/>
</dbReference>
<evidence type="ECO:0000256" key="4">
    <source>
        <dbReference type="ARBA" id="ARBA00022553"/>
    </source>
</evidence>
<dbReference type="RefSeq" id="WP_315879542.1">
    <property type="nucleotide sequence ID" value="NZ_JAWCTQ010000027.1"/>
</dbReference>
<evidence type="ECO:0000259" key="7">
    <source>
        <dbReference type="PROSITE" id="PS50075"/>
    </source>
</evidence>
<feature type="region of interest" description="Disordered" evidence="6">
    <location>
        <begin position="179"/>
        <end position="211"/>
    </location>
</feature>
<dbReference type="Gene3D" id="3.40.640.10">
    <property type="entry name" value="Type I PLP-dependent aspartate aminotransferase-like (Major domain)"/>
    <property type="match status" value="1"/>
</dbReference>
<keyword evidence="9" id="KW-1185">Reference proteome</keyword>
<proteinExistence type="predicted"/>
<dbReference type="InterPro" id="IPR023213">
    <property type="entry name" value="CAT-like_dom_sf"/>
</dbReference>
<dbReference type="InterPro" id="IPR036736">
    <property type="entry name" value="ACP-like_sf"/>
</dbReference>
<evidence type="ECO:0000256" key="6">
    <source>
        <dbReference type="SAM" id="MobiDB-lite"/>
    </source>
</evidence>
<gene>
    <name evidence="8" type="ORF">RND61_20855</name>
</gene>
<keyword evidence="4" id="KW-0597">Phosphoprotein</keyword>
<sequence length="1109" mass="119121">MPADINHEENTVEPLLQEIVTIVGDYFDVPPSQLDPDVPLPDLGADSMALLGMLRLLEDRYGCKISLRQLFDDVQTPSDLAAHLTAHAAADKLPTERTVPPAAPITDTAAVGTAPTPVPDPVTPAPAVGVPPVAAPAAGSPTAAVSPAVQSLIKDQLLIMQRQLDLLAGGGADAVAPAAAPGADASTSVPRQAPARSAVPLGPGARGTAVGPVETAQRTRYLKALADRFGARTKGSKASAQRFRPIVADSRSSIGFRPSTKEMVYPIVAERGRGARVWDVDGNEYVDLTMGYGVHLLGHNPPAVMSALRERMELGFGLGPRTQLVEDVAGALLELTGMERVAFLNTGTEAVMTAVRIARAATGRDKIVIFSTGYHGHFDGALAVPSHENGVFGTRPLAAGVSPRAVENVYVLEFGTDEALDFIHKHGPELAAVMTEPVTLRTPGVQNPDFLRELREITRAHGTKLVFDEMVTGFRCHPAGVQGLYGIEADLVTYGKVIGGGMPLGVIAGRGGVMDVIDGGVWNFGDDSRPTVESTFFAGTFNQHPLSMVAAKAVLDHLREQGPGLQRDLDRKTETFVDQLNADFHELDVPIAVRRFSSLFRFEHDVNMDPFYVNLLDRGVFVWELRNFFLSTAHEQADLDHIRAAVRESVAELRTNGMLDDGRTGAAGTRPGPAPLRGTLAQRQLADLDEGGVPAYQTSLGYWLDGPLDRAALRAAVQGLVARHEALRTTLGADGDTLVVHDPTQTVLSDVLTEHTCEDEDDLADLLRTWAGRPLDLVDGPVFRAVVAQVAPQRHLLQMAVHHAAVDGWSLGVLLDDLVALYNAGCRGESPQLPPAAQFRDYLAWHERVAAGAPAADHRAYWRSLLKEAPTLELPVSGQPESFPHLAVRHSVLLDPEFCGRMREAARTEGVTVFAYLVAAWGALLHRLTGQDDVVVPVASTRRPQELDQVVGYCSNVLPLRLRLPADVLAVDYVAEVLTHLVTGLESQDYPFADLLTECAPPGAGLRGDLFTTSISFYRQVAVPPMDGLAVSEAGPLPITHTGHPLALYVMDGTEGFRCDFELATDVLAPDLIERIPRYYRNLLGAMVADGERPLAELDHEVHGNRIGS</sequence>
<evidence type="ECO:0000313" key="8">
    <source>
        <dbReference type="EMBL" id="MDT9684486.1"/>
    </source>
</evidence>
<dbReference type="InterPro" id="IPR006162">
    <property type="entry name" value="Ppantetheine_attach_site"/>
</dbReference>
<evidence type="ECO:0000256" key="5">
    <source>
        <dbReference type="ARBA" id="ARBA00022898"/>
    </source>
</evidence>
<comment type="caution">
    <text evidence="8">The sequence shown here is derived from an EMBL/GenBank/DDBJ whole genome shotgun (WGS) entry which is preliminary data.</text>
</comment>
<dbReference type="Gene3D" id="3.30.559.10">
    <property type="entry name" value="Chloramphenicol acetyltransferase-like domain"/>
    <property type="match status" value="1"/>
</dbReference>
<keyword evidence="8" id="KW-0032">Aminotransferase</keyword>
<accession>A0ABU3QP09</accession>
<organism evidence="8 9">
    <name type="scientific">Streptomyces tamarix</name>
    <dbReference type="NCBI Taxonomy" id="3078565"/>
    <lineage>
        <taxon>Bacteria</taxon>
        <taxon>Bacillati</taxon>
        <taxon>Actinomycetota</taxon>
        <taxon>Actinomycetes</taxon>
        <taxon>Kitasatosporales</taxon>
        <taxon>Streptomycetaceae</taxon>
        <taxon>Streptomyces</taxon>
    </lineage>
</organism>
<dbReference type="InterPro" id="IPR015422">
    <property type="entry name" value="PyrdxlP-dep_Trfase_small"/>
</dbReference>
<dbReference type="InterPro" id="IPR020806">
    <property type="entry name" value="PKS_PP-bd"/>
</dbReference>
<dbReference type="EMBL" id="JAWCTQ010000027">
    <property type="protein sequence ID" value="MDT9684486.1"/>
    <property type="molecule type" value="Genomic_DNA"/>
</dbReference>
<dbReference type="CDD" id="cd00610">
    <property type="entry name" value="OAT_like"/>
    <property type="match status" value="1"/>
</dbReference>
<dbReference type="CDD" id="cd19531">
    <property type="entry name" value="LCL_NRPS-like"/>
    <property type="match status" value="1"/>
</dbReference>